<keyword evidence="5" id="KW-1185">Reference proteome</keyword>
<dbReference type="AlphaFoldDB" id="A0A9Q6Z1P4"/>
<dbReference type="GO" id="GO:0003677">
    <property type="term" value="F:DNA binding"/>
    <property type="evidence" value="ECO:0007669"/>
    <property type="project" value="UniProtKB-KW"/>
</dbReference>
<evidence type="ECO:0000256" key="1">
    <source>
        <dbReference type="ARBA" id="ARBA00010923"/>
    </source>
</evidence>
<proteinExistence type="inferred from homology"/>
<keyword evidence="4" id="KW-0378">Hydrolase</keyword>
<evidence type="ECO:0000313" key="4">
    <source>
        <dbReference type="EMBL" id="QQF83368.1"/>
    </source>
</evidence>
<dbReference type="PANTHER" id="PTHR43140:SF1">
    <property type="entry name" value="TYPE I RESTRICTION ENZYME ECOKI SPECIFICITY SUBUNIT"/>
    <property type="match status" value="1"/>
</dbReference>
<keyword evidence="4" id="KW-0540">Nuclease</keyword>
<dbReference type="InterPro" id="IPR000055">
    <property type="entry name" value="Restrct_endonuc_typeI_TRD"/>
</dbReference>
<dbReference type="SUPFAM" id="SSF116734">
    <property type="entry name" value="DNA methylase specificity domain"/>
    <property type="match status" value="1"/>
</dbReference>
<dbReference type="GO" id="GO:0004519">
    <property type="term" value="F:endonuclease activity"/>
    <property type="evidence" value="ECO:0007669"/>
    <property type="project" value="UniProtKB-KW"/>
</dbReference>
<dbReference type="InterPro" id="IPR044946">
    <property type="entry name" value="Restrct_endonuc_typeI_TRD_sf"/>
</dbReference>
<dbReference type="Gene3D" id="3.90.220.20">
    <property type="entry name" value="DNA methylase specificity domains"/>
    <property type="match status" value="2"/>
</dbReference>
<evidence type="ECO:0000256" key="3">
    <source>
        <dbReference type="ARBA" id="ARBA00023125"/>
    </source>
</evidence>
<dbReference type="Pfam" id="PF01420">
    <property type="entry name" value="Methylase_S"/>
    <property type="match status" value="1"/>
</dbReference>
<sequence length="188" mass="21181">MKDLCKTNPSKNILRDLPDDLIVSFVEMASVSNDGYIQQKINRPLGELRKSSYTYFQENDIIIAKITPCMENGKCALATELSNHIGMGSSEFHVIRSQSPTLNNAFLFHFLNRNEIRQSAEQHMTGASGHRRVPIGFYESLPVPVPSIEKQTEILAQIAQYEAQIATCEQKIQSLPAQKQAILVQYLQ</sequence>
<name>A0A9Q6Z1P4_HISSO</name>
<keyword evidence="4" id="KW-0255">Endonuclease</keyword>
<dbReference type="InterPro" id="IPR051212">
    <property type="entry name" value="Type-I_RE_S_subunit"/>
</dbReference>
<gene>
    <name evidence="4" type="ORF">JFL49_08325</name>
</gene>
<comment type="similarity">
    <text evidence="1">Belongs to the type-I restriction system S methylase family.</text>
</comment>
<evidence type="ECO:0000256" key="2">
    <source>
        <dbReference type="ARBA" id="ARBA00022747"/>
    </source>
</evidence>
<keyword evidence="2" id="KW-0680">Restriction system</keyword>
<protein>
    <submittedName>
        <fullName evidence="4">Restriction endonuclease subunit S</fullName>
    </submittedName>
</protein>
<evidence type="ECO:0000313" key="5">
    <source>
        <dbReference type="Proteomes" id="UP000595373"/>
    </source>
</evidence>
<accession>A0A9Q6Z1P4</accession>
<dbReference type="EMBL" id="CP066558">
    <property type="protein sequence ID" value="QQF83368.1"/>
    <property type="molecule type" value="Genomic_DNA"/>
</dbReference>
<dbReference type="REBASE" id="362753">
    <property type="entry name" value="HsoATR03ORF8495P"/>
</dbReference>
<organism evidence="4 5">
    <name type="scientific">Histophilus somni</name>
    <name type="common">Haemophilus somnus</name>
    <dbReference type="NCBI Taxonomy" id="731"/>
    <lineage>
        <taxon>Bacteria</taxon>
        <taxon>Pseudomonadati</taxon>
        <taxon>Pseudomonadota</taxon>
        <taxon>Gammaproteobacteria</taxon>
        <taxon>Pasteurellales</taxon>
        <taxon>Pasteurellaceae</taxon>
        <taxon>Histophilus</taxon>
    </lineage>
</organism>
<dbReference type="GO" id="GO:0009307">
    <property type="term" value="P:DNA restriction-modification system"/>
    <property type="evidence" value="ECO:0007669"/>
    <property type="project" value="UniProtKB-KW"/>
</dbReference>
<reference evidence="4 5" key="1">
    <citation type="submission" date="2020-12" db="EMBL/GenBank/DDBJ databases">
        <title>ASc-MMNZ-VFA-070.</title>
        <authorList>
            <person name="Schryvers A."/>
            <person name="Mostafa Nazari M."/>
            <person name="Farshchi Andisi V."/>
            <person name="Timsit E."/>
            <person name="Walter Morck D."/>
        </authorList>
    </citation>
    <scope>NUCLEOTIDE SEQUENCE [LARGE SCALE GENOMIC DNA]</scope>
    <source>
        <strain evidence="4 5">ASc-MMNZ-VFA-070</strain>
    </source>
</reference>
<dbReference type="Proteomes" id="UP000595373">
    <property type="component" value="Chromosome"/>
</dbReference>
<dbReference type="PANTHER" id="PTHR43140">
    <property type="entry name" value="TYPE-1 RESTRICTION ENZYME ECOKI SPECIFICITY PROTEIN"/>
    <property type="match status" value="1"/>
</dbReference>
<dbReference type="CDD" id="cd17260">
    <property type="entry name" value="RMtype1_S_EcoEI-TRD1-CR1_like"/>
    <property type="match status" value="1"/>
</dbReference>
<keyword evidence="3" id="KW-0238">DNA-binding</keyword>